<dbReference type="AlphaFoldDB" id="A0AAW1DBA3"/>
<dbReference type="GO" id="GO:0005634">
    <property type="term" value="C:nucleus"/>
    <property type="evidence" value="ECO:0007669"/>
    <property type="project" value="UniProtKB-SubCell"/>
</dbReference>
<evidence type="ECO:0000313" key="10">
    <source>
        <dbReference type="EMBL" id="KAK9507410.1"/>
    </source>
</evidence>
<organism evidence="10 11">
    <name type="scientific">Rhynocoris fuscipes</name>
    <dbReference type="NCBI Taxonomy" id="488301"/>
    <lineage>
        <taxon>Eukaryota</taxon>
        <taxon>Metazoa</taxon>
        <taxon>Ecdysozoa</taxon>
        <taxon>Arthropoda</taxon>
        <taxon>Hexapoda</taxon>
        <taxon>Insecta</taxon>
        <taxon>Pterygota</taxon>
        <taxon>Neoptera</taxon>
        <taxon>Paraneoptera</taxon>
        <taxon>Hemiptera</taxon>
        <taxon>Heteroptera</taxon>
        <taxon>Panheteroptera</taxon>
        <taxon>Cimicomorpha</taxon>
        <taxon>Reduviidae</taxon>
        <taxon>Harpactorinae</taxon>
        <taxon>Harpactorini</taxon>
        <taxon>Rhynocoris</taxon>
    </lineage>
</organism>
<dbReference type="PANTHER" id="PTHR14614:SF39">
    <property type="entry name" value="HISTIDINE PROTEIN METHYLTRANSFERASE 1 HOMOLOG"/>
    <property type="match status" value="1"/>
</dbReference>
<dbReference type="Proteomes" id="UP001461498">
    <property type="component" value="Unassembled WGS sequence"/>
</dbReference>
<keyword evidence="7" id="KW-0949">S-adenosyl-L-methionine</keyword>
<evidence type="ECO:0000256" key="5">
    <source>
        <dbReference type="ARBA" id="ARBA00022603"/>
    </source>
</evidence>
<name>A0AAW1DBA3_9HEMI</name>
<dbReference type="PANTHER" id="PTHR14614">
    <property type="entry name" value="HEPATOCELLULAR CARCINOMA-ASSOCIATED ANTIGEN"/>
    <property type="match status" value="1"/>
</dbReference>
<accession>A0AAW1DBA3</accession>
<dbReference type="CDD" id="cd02440">
    <property type="entry name" value="AdoMet_MTases"/>
    <property type="match status" value="1"/>
</dbReference>
<dbReference type="Pfam" id="PF10294">
    <property type="entry name" value="Methyltransf_16"/>
    <property type="match status" value="1"/>
</dbReference>
<comment type="subcellular location">
    <subcellularLocation>
        <location evidence="2">Cytoplasm</location>
    </subcellularLocation>
    <subcellularLocation>
        <location evidence="1">Nucleus</location>
    </subcellularLocation>
</comment>
<dbReference type="InterPro" id="IPR019410">
    <property type="entry name" value="Methyltransf_16"/>
</dbReference>
<evidence type="ECO:0000256" key="1">
    <source>
        <dbReference type="ARBA" id="ARBA00004123"/>
    </source>
</evidence>
<dbReference type="GO" id="GO:0032259">
    <property type="term" value="P:methylation"/>
    <property type="evidence" value="ECO:0007669"/>
    <property type="project" value="UniProtKB-KW"/>
</dbReference>
<keyword evidence="6" id="KW-0808">Transferase</keyword>
<evidence type="ECO:0000256" key="9">
    <source>
        <dbReference type="ARBA" id="ARBA00038126"/>
    </source>
</evidence>
<evidence type="ECO:0000313" key="11">
    <source>
        <dbReference type="Proteomes" id="UP001461498"/>
    </source>
</evidence>
<evidence type="ECO:0000256" key="2">
    <source>
        <dbReference type="ARBA" id="ARBA00004496"/>
    </source>
</evidence>
<sequence>MFKFGNFDTKLEDEVNEENEAECLMPCLEIELNSRSSYSNENQCTFAIDNLEIQYFNPSTVLQDSSVNDSTIIEAEKNHSDLLEGVYEGGLKIWECTYDVANYLCTRCRNLITDKQVLDLGCGSGILGIIAYKLGASVVHFQDYNEGVIKHLTMPNVAINGDEILNKSKFWSGDWNNFTSINNIKYDIILTSETIYNPKNYKKLLKVFKNFLKPDGIVILGGKSYYFGVGGSMAQFQDIIKEDNKLAYENVWSAEEGRQSYTISAFQFYLSILPIIIFHYFRN</sequence>
<comment type="caution">
    <text evidence="10">The sequence shown here is derived from an EMBL/GenBank/DDBJ whole genome shotgun (WGS) entry which is preliminary data.</text>
</comment>
<dbReference type="EC" id="2.1.1.85" evidence="3"/>
<dbReference type="EMBL" id="JAPXFL010000004">
    <property type="protein sequence ID" value="KAK9507410.1"/>
    <property type="molecule type" value="Genomic_DNA"/>
</dbReference>
<reference evidence="10 11" key="1">
    <citation type="submission" date="2022-12" db="EMBL/GenBank/DDBJ databases">
        <title>Chromosome-level genome assembly of true bugs.</title>
        <authorList>
            <person name="Ma L."/>
            <person name="Li H."/>
        </authorList>
    </citation>
    <scope>NUCLEOTIDE SEQUENCE [LARGE SCALE GENOMIC DNA]</scope>
    <source>
        <strain evidence="10">Lab_2022b</strain>
    </source>
</reference>
<dbReference type="GO" id="GO:0005737">
    <property type="term" value="C:cytoplasm"/>
    <property type="evidence" value="ECO:0007669"/>
    <property type="project" value="UniProtKB-SubCell"/>
</dbReference>
<dbReference type="Gene3D" id="3.40.50.150">
    <property type="entry name" value="Vaccinia Virus protein VP39"/>
    <property type="match status" value="1"/>
</dbReference>
<gene>
    <name evidence="10" type="ORF">O3M35_007270</name>
</gene>
<keyword evidence="5" id="KW-0489">Methyltransferase</keyword>
<keyword evidence="4" id="KW-0963">Cytoplasm</keyword>
<proteinExistence type="inferred from homology"/>
<keyword evidence="11" id="KW-1185">Reference proteome</keyword>
<keyword evidence="8" id="KW-0539">Nucleus</keyword>
<dbReference type="SUPFAM" id="SSF53335">
    <property type="entry name" value="S-adenosyl-L-methionine-dependent methyltransferases"/>
    <property type="match status" value="1"/>
</dbReference>
<dbReference type="InterPro" id="IPR029063">
    <property type="entry name" value="SAM-dependent_MTases_sf"/>
</dbReference>
<evidence type="ECO:0000256" key="7">
    <source>
        <dbReference type="ARBA" id="ARBA00022691"/>
    </source>
</evidence>
<evidence type="ECO:0000256" key="4">
    <source>
        <dbReference type="ARBA" id="ARBA00022490"/>
    </source>
</evidence>
<evidence type="ECO:0000256" key="3">
    <source>
        <dbReference type="ARBA" id="ARBA00012533"/>
    </source>
</evidence>
<dbReference type="GO" id="GO:0018064">
    <property type="term" value="F:protein-L-histidine N-tele-methyltransferase activity"/>
    <property type="evidence" value="ECO:0007669"/>
    <property type="project" value="UniProtKB-EC"/>
</dbReference>
<protein>
    <recommendedName>
        <fullName evidence="3">protein-histidine N-methyltransferase</fullName>
        <ecNumber evidence="3">2.1.1.85</ecNumber>
    </recommendedName>
</protein>
<evidence type="ECO:0000256" key="8">
    <source>
        <dbReference type="ARBA" id="ARBA00023242"/>
    </source>
</evidence>
<comment type="similarity">
    <text evidence="9">Belongs to the methyltransferase superfamily. METTL18 family.</text>
</comment>
<evidence type="ECO:0000256" key="6">
    <source>
        <dbReference type="ARBA" id="ARBA00022679"/>
    </source>
</evidence>